<organism evidence="2 3">
    <name type="scientific">Streptomyces olivochromogenes</name>
    <dbReference type="NCBI Taxonomy" id="1963"/>
    <lineage>
        <taxon>Bacteria</taxon>
        <taxon>Bacillati</taxon>
        <taxon>Actinomycetota</taxon>
        <taxon>Actinomycetes</taxon>
        <taxon>Kitasatosporales</taxon>
        <taxon>Streptomycetaceae</taxon>
        <taxon>Streptomyces</taxon>
    </lineage>
</organism>
<sequence>MASRGGRECDDRAYDEPLPGRVVNDVTGQRPQDGVSPAR</sequence>
<evidence type="ECO:0000313" key="3">
    <source>
        <dbReference type="Proteomes" id="UP000217446"/>
    </source>
</evidence>
<dbReference type="Proteomes" id="UP000217446">
    <property type="component" value="Unassembled WGS sequence"/>
</dbReference>
<accession>A0A250V549</accession>
<reference evidence="3" key="1">
    <citation type="submission" date="2017-05" db="EMBL/GenBank/DDBJ databases">
        <title>Streptomyces olivochromogenes NBRC 3561 whole genome shotgun sequence.</title>
        <authorList>
            <person name="Dohra H."/>
            <person name="Kodani S."/>
        </authorList>
    </citation>
    <scope>NUCLEOTIDE SEQUENCE [LARGE SCALE GENOMIC DNA]</scope>
    <source>
        <strain evidence="3">NBRC 3561</strain>
    </source>
</reference>
<keyword evidence="3" id="KW-1185">Reference proteome</keyword>
<dbReference type="AlphaFoldDB" id="A0A250V549"/>
<protein>
    <submittedName>
        <fullName evidence="2">Uncharacterized protein</fullName>
    </submittedName>
</protein>
<name>A0A250V549_STROL</name>
<gene>
    <name evidence="2" type="ORF">SO3561_00586</name>
</gene>
<dbReference type="EMBL" id="BDQI01000001">
    <property type="protein sequence ID" value="GAX49100.1"/>
    <property type="molecule type" value="Genomic_DNA"/>
</dbReference>
<proteinExistence type="predicted"/>
<feature type="compositionally biased region" description="Basic and acidic residues" evidence="1">
    <location>
        <begin position="1"/>
        <end position="15"/>
    </location>
</feature>
<evidence type="ECO:0000256" key="1">
    <source>
        <dbReference type="SAM" id="MobiDB-lite"/>
    </source>
</evidence>
<feature type="region of interest" description="Disordered" evidence="1">
    <location>
        <begin position="1"/>
        <end position="39"/>
    </location>
</feature>
<evidence type="ECO:0000313" key="2">
    <source>
        <dbReference type="EMBL" id="GAX49100.1"/>
    </source>
</evidence>
<comment type="caution">
    <text evidence="2">The sequence shown here is derived from an EMBL/GenBank/DDBJ whole genome shotgun (WGS) entry which is preliminary data.</text>
</comment>